<dbReference type="Proteomes" id="UP000236291">
    <property type="component" value="Unassembled WGS sequence"/>
</dbReference>
<evidence type="ECO:0000313" key="3">
    <source>
        <dbReference type="Proteomes" id="UP000236291"/>
    </source>
</evidence>
<feature type="non-terminal residue" evidence="2">
    <location>
        <position position="29"/>
    </location>
</feature>
<gene>
    <name evidence="2" type="ORF">L195_g019311</name>
</gene>
<feature type="compositionally biased region" description="Gly residues" evidence="1">
    <location>
        <begin position="19"/>
        <end position="29"/>
    </location>
</feature>
<feature type="region of interest" description="Disordered" evidence="1">
    <location>
        <begin position="1"/>
        <end position="29"/>
    </location>
</feature>
<name>A0A2K3MZ88_TRIPR</name>
<dbReference type="EMBL" id="ASHM01014161">
    <property type="protein sequence ID" value="PNX96110.1"/>
    <property type="molecule type" value="Genomic_DNA"/>
</dbReference>
<evidence type="ECO:0000256" key="1">
    <source>
        <dbReference type="SAM" id="MobiDB-lite"/>
    </source>
</evidence>
<protein>
    <submittedName>
        <fullName evidence="2">Uncharacterized protein</fullName>
    </submittedName>
</protein>
<accession>A0A2K3MZ88</accession>
<evidence type="ECO:0000313" key="2">
    <source>
        <dbReference type="EMBL" id="PNX96110.1"/>
    </source>
</evidence>
<sequence>MVSAAPNNGGEVVSAAPNNGGGFGVGLTK</sequence>
<dbReference type="AlphaFoldDB" id="A0A2K3MZ88"/>
<reference evidence="2 3" key="2">
    <citation type="journal article" date="2017" name="Front. Plant Sci.">
        <title>Gene Classification and Mining of Molecular Markers Useful in Red Clover (Trifolium pratense) Breeding.</title>
        <authorList>
            <person name="Istvanek J."/>
            <person name="Dluhosova J."/>
            <person name="Dluhos P."/>
            <person name="Patkova L."/>
            <person name="Nedelnik J."/>
            <person name="Repkova J."/>
        </authorList>
    </citation>
    <scope>NUCLEOTIDE SEQUENCE [LARGE SCALE GENOMIC DNA]</scope>
    <source>
        <strain evidence="3">cv. Tatra</strain>
        <tissue evidence="2">Young leaves</tissue>
    </source>
</reference>
<organism evidence="2 3">
    <name type="scientific">Trifolium pratense</name>
    <name type="common">Red clover</name>
    <dbReference type="NCBI Taxonomy" id="57577"/>
    <lineage>
        <taxon>Eukaryota</taxon>
        <taxon>Viridiplantae</taxon>
        <taxon>Streptophyta</taxon>
        <taxon>Embryophyta</taxon>
        <taxon>Tracheophyta</taxon>
        <taxon>Spermatophyta</taxon>
        <taxon>Magnoliopsida</taxon>
        <taxon>eudicotyledons</taxon>
        <taxon>Gunneridae</taxon>
        <taxon>Pentapetalae</taxon>
        <taxon>rosids</taxon>
        <taxon>fabids</taxon>
        <taxon>Fabales</taxon>
        <taxon>Fabaceae</taxon>
        <taxon>Papilionoideae</taxon>
        <taxon>50 kb inversion clade</taxon>
        <taxon>NPAAA clade</taxon>
        <taxon>Hologalegina</taxon>
        <taxon>IRL clade</taxon>
        <taxon>Trifolieae</taxon>
        <taxon>Trifolium</taxon>
    </lineage>
</organism>
<comment type="caution">
    <text evidence="2">The sequence shown here is derived from an EMBL/GenBank/DDBJ whole genome shotgun (WGS) entry which is preliminary data.</text>
</comment>
<reference evidence="2 3" key="1">
    <citation type="journal article" date="2014" name="Am. J. Bot.">
        <title>Genome assembly and annotation for red clover (Trifolium pratense; Fabaceae).</title>
        <authorList>
            <person name="Istvanek J."/>
            <person name="Jaros M."/>
            <person name="Krenek A."/>
            <person name="Repkova J."/>
        </authorList>
    </citation>
    <scope>NUCLEOTIDE SEQUENCE [LARGE SCALE GENOMIC DNA]</scope>
    <source>
        <strain evidence="3">cv. Tatra</strain>
        <tissue evidence="2">Young leaves</tissue>
    </source>
</reference>
<proteinExistence type="predicted"/>